<keyword evidence="2" id="KW-0812">Transmembrane</keyword>
<reference evidence="3 4" key="1">
    <citation type="submission" date="2019-01" db="EMBL/GenBank/DDBJ databases">
        <title>Draft genome sequence of Psathyrella aberdarensis IHI B618.</title>
        <authorList>
            <person name="Buettner E."/>
            <person name="Kellner H."/>
        </authorList>
    </citation>
    <scope>NUCLEOTIDE SEQUENCE [LARGE SCALE GENOMIC DNA]</scope>
    <source>
        <strain evidence="3 4">IHI B618</strain>
    </source>
</reference>
<feature type="compositionally biased region" description="Polar residues" evidence="1">
    <location>
        <begin position="350"/>
        <end position="363"/>
    </location>
</feature>
<evidence type="ECO:0000256" key="2">
    <source>
        <dbReference type="SAM" id="Phobius"/>
    </source>
</evidence>
<feature type="compositionally biased region" description="Low complexity" evidence="1">
    <location>
        <begin position="394"/>
        <end position="424"/>
    </location>
</feature>
<organism evidence="3 4">
    <name type="scientific">Candolleomyces aberdarensis</name>
    <dbReference type="NCBI Taxonomy" id="2316362"/>
    <lineage>
        <taxon>Eukaryota</taxon>
        <taxon>Fungi</taxon>
        <taxon>Dikarya</taxon>
        <taxon>Basidiomycota</taxon>
        <taxon>Agaricomycotina</taxon>
        <taxon>Agaricomycetes</taxon>
        <taxon>Agaricomycetidae</taxon>
        <taxon>Agaricales</taxon>
        <taxon>Agaricineae</taxon>
        <taxon>Psathyrellaceae</taxon>
        <taxon>Candolleomyces</taxon>
    </lineage>
</organism>
<dbReference type="SUPFAM" id="SSF52047">
    <property type="entry name" value="RNI-like"/>
    <property type="match status" value="1"/>
</dbReference>
<dbReference type="STRING" id="2316362.A0A4Q2DED9"/>
<feature type="region of interest" description="Disordered" evidence="1">
    <location>
        <begin position="350"/>
        <end position="451"/>
    </location>
</feature>
<dbReference type="AlphaFoldDB" id="A0A4Q2DED9"/>
<evidence type="ECO:0000313" key="3">
    <source>
        <dbReference type="EMBL" id="RXW17256.1"/>
    </source>
</evidence>
<evidence type="ECO:0000313" key="4">
    <source>
        <dbReference type="Proteomes" id="UP000290288"/>
    </source>
</evidence>
<feature type="unsure residue" description="I or L" evidence="3">
    <location>
        <position position="192"/>
    </location>
</feature>
<feature type="transmembrane region" description="Helical" evidence="2">
    <location>
        <begin position="450"/>
        <end position="468"/>
    </location>
</feature>
<keyword evidence="2" id="KW-0472">Membrane</keyword>
<sequence length="471" mass="52451">MHRFRSYSALVSGYHVKKMTPFLKNAPPIQTIEELTLDTGNQFLRRDFPHEIFNKEVPFLRTVTLRSCWLDLSWMRMDNLQTLSVTVAPHSLPWSANAWMSFLKGCPSLTQFYLDMPTPFTADSESVLPDSDAPKDVVLPSLTRLELHTPFFRICHFLIRLSLPAVQEIHLSMDMYTSSSEGPGIQHIVKQLIIPVTDATPDEFAKFAWVLHNPLYDDYSAATLEDWFTVLRLADKWGFSGMKAMAQRRIHPRAEQEIPNILDRLCKYESYNLPADVIQELYIQLCTQEGGLSDDELDRLDNLPRGRMGRQVQRGREAYYKARTESRGEELTHSQKMAIVVGVLGSAGNGQPSTASITSNANDSQSTGQGSSTASNSSTTTSATNPESQTSTANETPTDSTSSNTPNSSANPNDGDSSNRNNNRTPKNTQGGDKTRASGALTDRKHGGGLPMSAIISGIIYLNFVYFWKLL</sequence>
<feature type="region of interest" description="Disordered" evidence="1">
    <location>
        <begin position="294"/>
        <end position="315"/>
    </location>
</feature>
<evidence type="ECO:0000256" key="1">
    <source>
        <dbReference type="SAM" id="MobiDB-lite"/>
    </source>
</evidence>
<dbReference type="Proteomes" id="UP000290288">
    <property type="component" value="Unassembled WGS sequence"/>
</dbReference>
<comment type="caution">
    <text evidence="3">The sequence shown here is derived from an EMBL/GenBank/DDBJ whole genome shotgun (WGS) entry which is preliminary data.</text>
</comment>
<dbReference type="OrthoDB" id="3156934at2759"/>
<dbReference type="EMBL" id="SDEE01000355">
    <property type="protein sequence ID" value="RXW17256.1"/>
    <property type="molecule type" value="Genomic_DNA"/>
</dbReference>
<protein>
    <submittedName>
        <fullName evidence="3">Uncharacterized protein</fullName>
    </submittedName>
</protein>
<accession>A0A4Q2DED9</accession>
<keyword evidence="2" id="KW-1133">Transmembrane helix</keyword>
<proteinExistence type="predicted"/>
<name>A0A4Q2DED9_9AGAR</name>
<feature type="compositionally biased region" description="Low complexity" evidence="1">
    <location>
        <begin position="364"/>
        <end position="385"/>
    </location>
</feature>
<gene>
    <name evidence="3" type="ORF">EST38_g8591</name>
</gene>
<keyword evidence="4" id="KW-1185">Reference proteome</keyword>